<feature type="compositionally biased region" description="Basic and acidic residues" evidence="1">
    <location>
        <begin position="39"/>
        <end position="52"/>
    </location>
</feature>
<dbReference type="RefSeq" id="WP_057865931.1">
    <property type="nucleotide sequence ID" value="NZ_AZEY01000103.1"/>
</dbReference>
<dbReference type="Proteomes" id="UP000052013">
    <property type="component" value="Unassembled WGS sequence"/>
</dbReference>
<dbReference type="EMBL" id="AZEY01000103">
    <property type="protein sequence ID" value="KRL63394.1"/>
    <property type="molecule type" value="Genomic_DNA"/>
</dbReference>
<name>A0A0R1S9S9_9LACO</name>
<dbReference type="PATRIC" id="fig|1423739.3.peg.1687"/>
<protein>
    <submittedName>
        <fullName evidence="2">Uncharacterized protein</fullName>
    </submittedName>
</protein>
<comment type="caution">
    <text evidence="2">The sequence shown here is derived from an EMBL/GenBank/DDBJ whole genome shotgun (WGS) entry which is preliminary data.</text>
</comment>
<evidence type="ECO:0000313" key="3">
    <source>
        <dbReference type="Proteomes" id="UP000052013"/>
    </source>
</evidence>
<dbReference type="AlphaFoldDB" id="A0A0R1S9S9"/>
<evidence type="ECO:0000256" key="1">
    <source>
        <dbReference type="SAM" id="MobiDB-lite"/>
    </source>
</evidence>
<proteinExistence type="predicted"/>
<evidence type="ECO:0000313" key="2">
    <source>
        <dbReference type="EMBL" id="KRL63394.1"/>
    </source>
</evidence>
<accession>A0A0R1S9S9</accession>
<sequence length="62" mass="7214">MNLYLQKYPNKPVPSIPSEQPIKDPPHKTTAPPEQPNTHPEKVYPKIAPEHFPKRKHPKQDQ</sequence>
<feature type="region of interest" description="Disordered" evidence="1">
    <location>
        <begin position="1"/>
        <end position="62"/>
    </location>
</feature>
<organism evidence="2 3">
    <name type="scientific">Lentilactobacillus diolivorans DSM 14421</name>
    <dbReference type="NCBI Taxonomy" id="1423739"/>
    <lineage>
        <taxon>Bacteria</taxon>
        <taxon>Bacillati</taxon>
        <taxon>Bacillota</taxon>
        <taxon>Bacilli</taxon>
        <taxon>Lactobacillales</taxon>
        <taxon>Lactobacillaceae</taxon>
        <taxon>Lentilactobacillus</taxon>
    </lineage>
</organism>
<gene>
    <name evidence="2" type="ORF">FC85_GL001609</name>
</gene>
<reference evidence="2 3" key="1">
    <citation type="journal article" date="2015" name="Genome Announc.">
        <title>Expanding the biotechnology potential of lactobacilli through comparative genomics of 213 strains and associated genera.</title>
        <authorList>
            <person name="Sun Z."/>
            <person name="Harris H.M."/>
            <person name="McCann A."/>
            <person name="Guo C."/>
            <person name="Argimon S."/>
            <person name="Zhang W."/>
            <person name="Yang X."/>
            <person name="Jeffery I.B."/>
            <person name="Cooney J.C."/>
            <person name="Kagawa T.F."/>
            <person name="Liu W."/>
            <person name="Song Y."/>
            <person name="Salvetti E."/>
            <person name="Wrobel A."/>
            <person name="Rasinkangas P."/>
            <person name="Parkhill J."/>
            <person name="Rea M.C."/>
            <person name="O'Sullivan O."/>
            <person name="Ritari J."/>
            <person name="Douillard F.P."/>
            <person name="Paul Ross R."/>
            <person name="Yang R."/>
            <person name="Briner A.E."/>
            <person name="Felis G.E."/>
            <person name="de Vos W.M."/>
            <person name="Barrangou R."/>
            <person name="Klaenhammer T.R."/>
            <person name="Caufield P.W."/>
            <person name="Cui Y."/>
            <person name="Zhang H."/>
            <person name="O'Toole P.W."/>
        </authorList>
    </citation>
    <scope>NUCLEOTIDE SEQUENCE [LARGE SCALE GENOMIC DNA]</scope>
    <source>
        <strain evidence="2 3">DSM 14421</strain>
    </source>
</reference>
<feature type="compositionally biased region" description="Basic residues" evidence="1">
    <location>
        <begin position="53"/>
        <end position="62"/>
    </location>
</feature>